<proteinExistence type="predicted"/>
<reference evidence="1 2" key="1">
    <citation type="submission" date="2015-07" db="EMBL/GenBank/DDBJ databases">
        <authorList>
            <consortium name="Pathogen Informatics"/>
        </authorList>
    </citation>
    <scope>NUCLEOTIDE SEQUENCE [LARGE SCALE GENOMIC DNA]</scope>
    <source>
        <strain evidence="1 2">A51</strain>
    </source>
</reference>
<dbReference type="EMBL" id="CWOW01000006">
    <property type="protein sequence ID" value="CSA37470.1"/>
    <property type="molecule type" value="Genomic_DNA"/>
</dbReference>
<dbReference type="Proteomes" id="UP000044806">
    <property type="component" value="Unassembled WGS sequence"/>
</dbReference>
<protein>
    <submittedName>
        <fullName evidence="1">Uncharacterized protein</fullName>
    </submittedName>
</protein>
<name>A0A655VV49_VIBCL</name>
<gene>
    <name evidence="1" type="ORF">ERS013165_01413</name>
</gene>
<organism evidence="1 2">
    <name type="scientific">Vibrio cholerae</name>
    <dbReference type="NCBI Taxonomy" id="666"/>
    <lineage>
        <taxon>Bacteria</taxon>
        <taxon>Pseudomonadati</taxon>
        <taxon>Pseudomonadota</taxon>
        <taxon>Gammaproteobacteria</taxon>
        <taxon>Vibrionales</taxon>
        <taxon>Vibrionaceae</taxon>
        <taxon>Vibrio</taxon>
    </lineage>
</organism>
<evidence type="ECO:0000313" key="1">
    <source>
        <dbReference type="EMBL" id="CSA37470.1"/>
    </source>
</evidence>
<evidence type="ECO:0000313" key="2">
    <source>
        <dbReference type="Proteomes" id="UP000044806"/>
    </source>
</evidence>
<dbReference type="AlphaFoldDB" id="A0A655VV49"/>
<sequence length="67" mass="7130">MNTAARGLLLHTMFGSVKPSLSNMLRKLAMTIGASSMIKTFNSAKVGTAITLGTILMLQNAPIPWPI</sequence>
<accession>A0A655VV49</accession>